<dbReference type="InterPro" id="IPR012337">
    <property type="entry name" value="RNaseH-like_sf"/>
</dbReference>
<dbReference type="PANTHER" id="PTHR31511">
    <property type="entry name" value="PROTEIN CBG23764"/>
    <property type="match status" value="1"/>
</dbReference>
<dbReference type="GO" id="GO:0071897">
    <property type="term" value="P:DNA biosynthetic process"/>
    <property type="evidence" value="ECO:0007669"/>
    <property type="project" value="UniProtKB-ARBA"/>
</dbReference>
<organism evidence="1 2">
    <name type="scientific">Trichonephila clavipes</name>
    <name type="common">Golden silk orbweaver</name>
    <name type="synonym">Nephila clavipes</name>
    <dbReference type="NCBI Taxonomy" id="2585209"/>
    <lineage>
        <taxon>Eukaryota</taxon>
        <taxon>Metazoa</taxon>
        <taxon>Ecdysozoa</taxon>
        <taxon>Arthropoda</taxon>
        <taxon>Chelicerata</taxon>
        <taxon>Arachnida</taxon>
        <taxon>Araneae</taxon>
        <taxon>Araneomorphae</taxon>
        <taxon>Entelegynae</taxon>
        <taxon>Araneoidea</taxon>
        <taxon>Nephilidae</taxon>
        <taxon>Trichonephila</taxon>
    </lineage>
</organism>
<comment type="caution">
    <text evidence="1">The sequence shown here is derived from an EMBL/GenBank/DDBJ whole genome shotgun (WGS) entry which is preliminary data.</text>
</comment>
<reference evidence="1" key="1">
    <citation type="submission" date="2020-08" db="EMBL/GenBank/DDBJ databases">
        <title>Multicomponent nature underlies the extraordinary mechanical properties of spider dragline silk.</title>
        <authorList>
            <person name="Kono N."/>
            <person name="Nakamura H."/>
            <person name="Mori M."/>
            <person name="Yoshida Y."/>
            <person name="Ohtoshi R."/>
            <person name="Malay A.D."/>
            <person name="Moran D.A.P."/>
            <person name="Tomita M."/>
            <person name="Numata K."/>
            <person name="Arakawa K."/>
        </authorList>
    </citation>
    <scope>NUCLEOTIDE SEQUENCE</scope>
</reference>
<dbReference type="SUPFAM" id="SSF56672">
    <property type="entry name" value="DNA/RNA polymerases"/>
    <property type="match status" value="1"/>
</dbReference>
<protein>
    <submittedName>
        <fullName evidence="1">C2H2-type domain-containing protein</fullName>
    </submittedName>
</protein>
<sequence length="513" mass="59573">MPSDLSLKFNHLNKCVEHRYAIYADFECLLSKFPTTLPNPTKSFTTPIEKHIPVSYAFVVVDYENDILYHSYYAGENVVEKFFVELKEISSKLIAELKRVNKIEVNDSSSYSEYRCVFCCEFFDAKSIRVRHHSHDSNRVLGMAHQLCNLLHRKTFFIPVVIHNSRNYDTHLLLKHLPKNIAKEVSVIPLNMEKLTMFTLDHLKFIDSFQFLDASLDALVRNLSISQHDFTIFEAFFGDLEHRDLLKSKGIFPYSYLDHLSKLSSKSFPSKDKFFNVLTQSHISDNDYAHATLVYNTFNCKTFADYLKLYQLTDVILLAEVFNNFRKLSLKNYELDPIHYISLSELTFDAGLKFCKVELQLLSEVNDYLFFESNMRGGICLVGKRFAQANNPYIPAYDSSREHSYILALDCVNLYGYAMSMPLPYNNFAWLTPKEQQEFDIFNTSPSSSQGYNLEVDLELPPSIHEEQNDLPMAPEHLKISYEMLSPYSKRLCDKFNLKSTLPAIKLTPNFFF</sequence>
<dbReference type="GO" id="GO:0042575">
    <property type="term" value="C:DNA polymerase complex"/>
    <property type="evidence" value="ECO:0007669"/>
    <property type="project" value="UniProtKB-ARBA"/>
</dbReference>
<gene>
    <name evidence="1" type="primary">AVEN_259720_1</name>
    <name evidence="1" type="ORF">TNCV_3699921</name>
</gene>
<evidence type="ECO:0000313" key="2">
    <source>
        <dbReference type="Proteomes" id="UP000887159"/>
    </source>
</evidence>
<accession>A0A8X6SIZ2</accession>
<dbReference type="InterPro" id="IPR043502">
    <property type="entry name" value="DNA/RNA_pol_sf"/>
</dbReference>
<dbReference type="SUPFAM" id="SSF53098">
    <property type="entry name" value="Ribonuclease H-like"/>
    <property type="match status" value="1"/>
</dbReference>
<proteinExistence type="predicted"/>
<dbReference type="Proteomes" id="UP000887159">
    <property type="component" value="Unassembled WGS sequence"/>
</dbReference>
<dbReference type="EMBL" id="BMAU01021292">
    <property type="protein sequence ID" value="GFY10032.1"/>
    <property type="molecule type" value="Genomic_DNA"/>
</dbReference>
<keyword evidence="2" id="KW-1185">Reference proteome</keyword>
<dbReference type="AlphaFoldDB" id="A0A8X6SIZ2"/>
<dbReference type="PANTHER" id="PTHR31511:SF12">
    <property type="entry name" value="RHO TERMINATION FACTOR N-TERMINAL DOMAIN-CONTAINING PROTEIN"/>
    <property type="match status" value="1"/>
</dbReference>
<evidence type="ECO:0000313" key="1">
    <source>
        <dbReference type="EMBL" id="GFY10032.1"/>
    </source>
</evidence>
<name>A0A8X6SIZ2_TRICX</name>